<keyword evidence="1" id="KW-0472">Membrane</keyword>
<keyword evidence="1" id="KW-1133">Transmembrane helix</keyword>
<sequence length="85" mass="10196">MQAQNKILAGENPCFFFGEKEKPNGVFCGKMVAFVKMFFLQRTLFFFEIWAFFLFIPWKKWYNSYEKGLVPFEPFSIIIKERESS</sequence>
<name>A0A1Y3TTY0_9FIRM</name>
<dbReference type="EMBL" id="NFHM01000035">
    <property type="protein sequence ID" value="OUN39982.1"/>
    <property type="molecule type" value="Genomic_DNA"/>
</dbReference>
<dbReference type="Proteomes" id="UP000195455">
    <property type="component" value="Unassembled WGS sequence"/>
</dbReference>
<accession>A0A1Y3TTY0</accession>
<feature type="transmembrane region" description="Helical" evidence="1">
    <location>
        <begin position="39"/>
        <end position="58"/>
    </location>
</feature>
<comment type="caution">
    <text evidence="2">The sequence shown here is derived from an EMBL/GenBank/DDBJ whole genome shotgun (WGS) entry which is preliminary data.</text>
</comment>
<protein>
    <submittedName>
        <fullName evidence="2">Uncharacterized protein</fullName>
    </submittedName>
</protein>
<organism evidence="2 3">
    <name type="scientific">Anaerotignum lactatifermentans</name>
    <dbReference type="NCBI Taxonomy" id="160404"/>
    <lineage>
        <taxon>Bacteria</taxon>
        <taxon>Bacillati</taxon>
        <taxon>Bacillota</taxon>
        <taxon>Clostridia</taxon>
        <taxon>Lachnospirales</taxon>
        <taxon>Anaerotignaceae</taxon>
        <taxon>Anaerotignum</taxon>
    </lineage>
</organism>
<proteinExistence type="predicted"/>
<gene>
    <name evidence="2" type="ORF">B5G26_14705</name>
</gene>
<evidence type="ECO:0000313" key="3">
    <source>
        <dbReference type="Proteomes" id="UP000195455"/>
    </source>
</evidence>
<evidence type="ECO:0000256" key="1">
    <source>
        <dbReference type="SAM" id="Phobius"/>
    </source>
</evidence>
<evidence type="ECO:0000313" key="2">
    <source>
        <dbReference type="EMBL" id="OUN39982.1"/>
    </source>
</evidence>
<dbReference type="AlphaFoldDB" id="A0A1Y3TTY0"/>
<reference evidence="3" key="1">
    <citation type="submission" date="2017-04" db="EMBL/GenBank/DDBJ databases">
        <title>Function of individual gut microbiota members based on whole genome sequencing of pure cultures obtained from chicken caecum.</title>
        <authorList>
            <person name="Medvecky M."/>
            <person name="Cejkova D."/>
            <person name="Polansky O."/>
            <person name="Karasova D."/>
            <person name="Kubasova T."/>
            <person name="Cizek A."/>
            <person name="Rychlik I."/>
        </authorList>
    </citation>
    <scope>NUCLEOTIDE SEQUENCE [LARGE SCALE GENOMIC DNA]</scope>
    <source>
        <strain evidence="3">An75</strain>
    </source>
</reference>
<keyword evidence="1" id="KW-0812">Transmembrane</keyword>